<dbReference type="InterPro" id="IPR048389">
    <property type="entry name" value="YciQ-like_C"/>
</dbReference>
<accession>A0A3L9DRM9</accession>
<keyword evidence="2" id="KW-0472">Membrane</keyword>
<dbReference type="Pfam" id="PF09972">
    <property type="entry name" value="DUF2207"/>
    <property type="match status" value="1"/>
</dbReference>
<feature type="signal peptide" evidence="3">
    <location>
        <begin position="1"/>
        <end position="22"/>
    </location>
</feature>
<dbReference type="Pfam" id="PF20990">
    <property type="entry name" value="DUF2207_C"/>
    <property type="match status" value="1"/>
</dbReference>
<name>A0A3L9DRM9_9STRE</name>
<dbReference type="EMBL" id="RCVM01000007">
    <property type="protein sequence ID" value="RLY03615.1"/>
    <property type="molecule type" value="Genomic_DNA"/>
</dbReference>
<evidence type="ECO:0000256" key="3">
    <source>
        <dbReference type="SAM" id="SignalP"/>
    </source>
</evidence>
<keyword evidence="3" id="KW-0732">Signal</keyword>
<evidence type="ECO:0000256" key="2">
    <source>
        <dbReference type="SAM" id="Phobius"/>
    </source>
</evidence>
<dbReference type="RefSeq" id="WP_142925590.1">
    <property type="nucleotide sequence ID" value="NZ_CP163513.1"/>
</dbReference>
<dbReference type="Proteomes" id="UP000279194">
    <property type="component" value="Unassembled WGS sequence"/>
</dbReference>
<dbReference type="AlphaFoldDB" id="A0A3L9DRM9"/>
<evidence type="ECO:0000256" key="1">
    <source>
        <dbReference type="SAM" id="MobiDB-lite"/>
    </source>
</evidence>
<feature type="transmembrane region" description="Helical" evidence="2">
    <location>
        <begin position="482"/>
        <end position="500"/>
    </location>
</feature>
<keyword evidence="2" id="KW-1133">Transmembrane helix</keyword>
<evidence type="ECO:0000259" key="4">
    <source>
        <dbReference type="Pfam" id="PF09972"/>
    </source>
</evidence>
<gene>
    <name evidence="6" type="ORF">EAF07_04865</name>
</gene>
<evidence type="ECO:0000313" key="6">
    <source>
        <dbReference type="EMBL" id="RLY03615.1"/>
    </source>
</evidence>
<feature type="region of interest" description="Disordered" evidence="1">
    <location>
        <begin position="610"/>
        <end position="635"/>
    </location>
</feature>
<comment type="caution">
    <text evidence="6">The sequence shown here is derived from an EMBL/GenBank/DDBJ whole genome shotgun (WGS) entry which is preliminary data.</text>
</comment>
<protein>
    <submittedName>
        <fullName evidence="6">DUF2207 domain-containing protein</fullName>
    </submittedName>
</protein>
<feature type="transmembrane region" description="Helical" evidence="2">
    <location>
        <begin position="456"/>
        <end position="476"/>
    </location>
</feature>
<dbReference type="InterPro" id="IPR018702">
    <property type="entry name" value="DUF2207"/>
</dbReference>
<evidence type="ECO:0000259" key="5">
    <source>
        <dbReference type="Pfam" id="PF20990"/>
    </source>
</evidence>
<reference evidence="6 7" key="1">
    <citation type="submission" date="2018-10" db="EMBL/GenBank/DDBJ databases">
        <title>Streptococcus hillyeri sp. nov., isolated from equine tracheal sample.</title>
        <authorList>
            <person name="Macfadyen A.C."/>
            <person name="Waller A."/>
            <person name="Paterson G.K."/>
        </authorList>
    </citation>
    <scope>NUCLEOTIDE SEQUENCE [LARGE SCALE GENOMIC DNA]</scope>
    <source>
        <strain evidence="6 7">28462</strain>
    </source>
</reference>
<feature type="compositionally biased region" description="Gly residues" evidence="1">
    <location>
        <begin position="616"/>
        <end position="635"/>
    </location>
</feature>
<keyword evidence="7" id="KW-1185">Reference proteome</keyword>
<evidence type="ECO:0000313" key="7">
    <source>
        <dbReference type="Proteomes" id="UP000279194"/>
    </source>
</evidence>
<feature type="chain" id="PRO_5017998627" evidence="3">
    <location>
        <begin position="23"/>
        <end position="635"/>
    </location>
</feature>
<proteinExistence type="predicted"/>
<organism evidence="6 7">
    <name type="scientific">Streptococcus hillyeri</name>
    <dbReference type="NCBI Taxonomy" id="2282420"/>
    <lineage>
        <taxon>Bacteria</taxon>
        <taxon>Bacillati</taxon>
        <taxon>Bacillota</taxon>
        <taxon>Bacilli</taxon>
        <taxon>Lactobacillales</taxon>
        <taxon>Streptococcaceae</taxon>
        <taxon>Streptococcus</taxon>
    </lineage>
</organism>
<feature type="transmembrane region" description="Helical" evidence="2">
    <location>
        <begin position="243"/>
        <end position="265"/>
    </location>
</feature>
<feature type="domain" description="Predicted membrane protein YciQ-like C-terminal" evidence="5">
    <location>
        <begin position="287"/>
        <end position="567"/>
    </location>
</feature>
<keyword evidence="2" id="KW-0812">Transmembrane</keyword>
<sequence length="635" mass="71066">MKKLLGILMVFIALLFSQKVKADGEIEYRIVSYEGDLRIHEDNRATFKQEVTYEYESPFNGQYVTLGSAGEMPDGFGITGEPKITVDNNGLRVFDPPSYLEDLGDGYRLKIYNAGIGGDRVTISVVWELVNMTYPYQDVAELNWKPISDWDETIDCVTFTVATDKPTKTSNLWGHRGYFKETPRIETDGEGAYTMTARDVDGILELHGYWDSSVLKLSVPHLSEKALPRIEKTEAAIEKKSHLLLVIFGRAVPIAMVCLTGLSLWRFGKVKKALDCYSPKLGKTRLYEVPEDLSPLVLTSDVYQVSFKDIVENPKEGEIHFEHVVQAMILDLLDRGIVSVDKATSVPTLNIVNLDHCTSSDVAFLDMAFGNRLSVTLDKLFDDFQYDPNIMKRLKKQYSGSQLETEVRKSSQEMNRRIKTMSSAIDKAVTKEMTALDLPKIYRPMTSQESKKLHEASSLGCFFSLITFGVTIYFVMKVHMLALLYLAITVFSFGLIVLLGRLTKPYTTLGVITEEGRERLEKWQSFERMIKEINTFNAVELEGLVLWNRLLVYATLYGYASKVEDYLKVNHIALPEQFGDMDIRLIRHQMMLSTNHFVSTSDHVTTASTFSVSSGGSSGGGGFSGGGGGGGGGSF</sequence>
<dbReference type="OrthoDB" id="2138002at2"/>
<feature type="domain" description="DUF2207" evidence="4">
    <location>
        <begin position="30"/>
        <end position="209"/>
    </location>
</feature>